<evidence type="ECO:0000256" key="1">
    <source>
        <dbReference type="ARBA" id="ARBA00004496"/>
    </source>
</evidence>
<reference evidence="7 8" key="1">
    <citation type="submission" date="2024-08" db="EMBL/GenBank/DDBJ databases">
        <authorList>
            <person name="Cucini C."/>
            <person name="Frati F."/>
        </authorList>
    </citation>
    <scope>NUCLEOTIDE SEQUENCE [LARGE SCALE GENOMIC DNA]</scope>
</reference>
<dbReference type="Pfam" id="PF00397">
    <property type="entry name" value="WW"/>
    <property type="match status" value="1"/>
</dbReference>
<dbReference type="InterPro" id="IPR051105">
    <property type="entry name" value="WWC/KIBRA_Hippo_Reg"/>
</dbReference>
<gene>
    <name evidence="7" type="ORF">ODALV1_LOCUS5394</name>
</gene>
<keyword evidence="2" id="KW-0963">Cytoplasm</keyword>
<sequence>MMEAFGLGPLPQGWECKIEQKTGRLYFINHSAKTTTWDDPRLNLIPPPPYHIAVSQPSTYFEDAGGSRWSSPVPSLRGFTLHRRGSSPRLGGSPRIAPLERDLGNLKNHRNEQLILGVSGVHSSGASTAPKQQQQSYHSQQQQQSSFHSQQQQQSHQHHHHELDTCIPSSSSPQPGPSTFLGSSNKITSSQVETTNEMPLFERPLSARSYGSSVYSGVPASFLSNCDPDTAFRAVCDLFPTADQPHIRHLFHKYHNRATLVVSALQVEKHPFVNDIAQQMQLSEISPKKDGDTDTITSICGDSKSIGVSSPFKVNSYTTGSPARTGTPISLLKFSNNQSSLGSLHTRWGSPLLSMSPQLQMVKEEGKLTKSPKMKLKYMKGIFPAADETFLLDVLTSCENNVQKASEKMLRKGFTRTPPPKPARQKWLEVKTLIEKRQRAIDQQRMGLVLDTVGGIESPFPTPVMKPARPHLSVKEKADVKARLLSKFPNLPERFVEWALEVAMYEVGKTERLLKEVGPQTPDEFKPFVVAAASTATNNEAAPRSKQETHQQQQRRIRFADGLTTSEFDSTMYDSNAIDRLAITAGFQALGDIVDTPDSGYFELDTKSRKKNFISSLFGIKYEKDKSFVPTSQNARGPNSALARGPNPSFVQSNYIPTLGPSSMSKGPNPNLRQGSGGTAQGANPSLAKGSIWSRKPHSTEQVAMHHVAVEG</sequence>
<dbReference type="CDD" id="cd00201">
    <property type="entry name" value="WW"/>
    <property type="match status" value="1"/>
</dbReference>
<comment type="caution">
    <text evidence="7">The sequence shown here is derived from an EMBL/GenBank/DDBJ whole genome shotgun (WGS) entry which is preliminary data.</text>
</comment>
<keyword evidence="3" id="KW-0597">Phosphoprotein</keyword>
<evidence type="ECO:0000256" key="4">
    <source>
        <dbReference type="SAM" id="MobiDB-lite"/>
    </source>
</evidence>
<comment type="subcellular location">
    <subcellularLocation>
        <location evidence="1">Cytoplasm</location>
    </subcellularLocation>
</comment>
<feature type="compositionally biased region" description="Polar residues" evidence="4">
    <location>
        <begin position="649"/>
        <end position="674"/>
    </location>
</feature>
<feature type="region of interest" description="Disordered" evidence="4">
    <location>
        <begin position="628"/>
        <end position="712"/>
    </location>
</feature>
<dbReference type="EMBL" id="CAXLJM020000016">
    <property type="protein sequence ID" value="CAL8083093.1"/>
    <property type="molecule type" value="Genomic_DNA"/>
</dbReference>
<dbReference type="CDD" id="cd14279">
    <property type="entry name" value="CUE"/>
    <property type="match status" value="1"/>
</dbReference>
<organism evidence="7 8">
    <name type="scientific">Orchesella dallaii</name>
    <dbReference type="NCBI Taxonomy" id="48710"/>
    <lineage>
        <taxon>Eukaryota</taxon>
        <taxon>Metazoa</taxon>
        <taxon>Ecdysozoa</taxon>
        <taxon>Arthropoda</taxon>
        <taxon>Hexapoda</taxon>
        <taxon>Collembola</taxon>
        <taxon>Entomobryomorpha</taxon>
        <taxon>Entomobryoidea</taxon>
        <taxon>Orchesellidae</taxon>
        <taxon>Orchesellinae</taxon>
        <taxon>Orchesella</taxon>
    </lineage>
</organism>
<dbReference type="PANTHER" id="PTHR14791:SF29">
    <property type="entry name" value="PROTEIN KIBRA"/>
    <property type="match status" value="1"/>
</dbReference>
<feature type="compositionally biased region" description="Low complexity" evidence="4">
    <location>
        <begin position="132"/>
        <end position="155"/>
    </location>
</feature>
<evidence type="ECO:0000259" key="6">
    <source>
        <dbReference type="PROSITE" id="PS51140"/>
    </source>
</evidence>
<dbReference type="PROSITE" id="PS51140">
    <property type="entry name" value="CUE"/>
    <property type="match status" value="1"/>
</dbReference>
<feature type="compositionally biased region" description="Polar residues" evidence="4">
    <location>
        <begin position="180"/>
        <end position="197"/>
    </location>
</feature>
<feature type="region of interest" description="Disordered" evidence="4">
    <location>
        <begin position="79"/>
        <end position="98"/>
    </location>
</feature>
<evidence type="ECO:0000313" key="8">
    <source>
        <dbReference type="Proteomes" id="UP001642540"/>
    </source>
</evidence>
<keyword evidence="8" id="KW-1185">Reference proteome</keyword>
<dbReference type="SMART" id="SM00456">
    <property type="entry name" value="WW"/>
    <property type="match status" value="1"/>
</dbReference>
<dbReference type="Gene3D" id="2.20.70.10">
    <property type="match status" value="1"/>
</dbReference>
<dbReference type="InterPro" id="IPR036020">
    <property type="entry name" value="WW_dom_sf"/>
</dbReference>
<proteinExistence type="predicted"/>
<evidence type="ECO:0000256" key="2">
    <source>
        <dbReference type="ARBA" id="ARBA00022490"/>
    </source>
</evidence>
<feature type="domain" description="WW" evidence="5">
    <location>
        <begin position="8"/>
        <end position="42"/>
    </location>
</feature>
<dbReference type="PROSITE" id="PS50020">
    <property type="entry name" value="WW_DOMAIN_2"/>
    <property type="match status" value="1"/>
</dbReference>
<evidence type="ECO:0000259" key="5">
    <source>
        <dbReference type="PROSITE" id="PS50020"/>
    </source>
</evidence>
<dbReference type="SUPFAM" id="SSF51045">
    <property type="entry name" value="WW domain"/>
    <property type="match status" value="1"/>
</dbReference>
<accession>A0ABP1Q0M7</accession>
<evidence type="ECO:0008006" key="9">
    <source>
        <dbReference type="Google" id="ProtNLM"/>
    </source>
</evidence>
<feature type="domain" description="CUE" evidence="6">
    <location>
        <begin position="371"/>
        <end position="415"/>
    </location>
</feature>
<dbReference type="InterPro" id="IPR003892">
    <property type="entry name" value="CUE"/>
</dbReference>
<evidence type="ECO:0000313" key="7">
    <source>
        <dbReference type="EMBL" id="CAL8083093.1"/>
    </source>
</evidence>
<dbReference type="PANTHER" id="PTHR14791">
    <property type="entry name" value="BOMB/KIRA PROTEINS"/>
    <property type="match status" value="1"/>
</dbReference>
<name>A0ABP1Q0M7_9HEXA</name>
<evidence type="ECO:0000256" key="3">
    <source>
        <dbReference type="ARBA" id="ARBA00022553"/>
    </source>
</evidence>
<dbReference type="InterPro" id="IPR001202">
    <property type="entry name" value="WW_dom"/>
</dbReference>
<dbReference type="PROSITE" id="PS01159">
    <property type="entry name" value="WW_DOMAIN_1"/>
    <property type="match status" value="1"/>
</dbReference>
<feature type="region of interest" description="Disordered" evidence="4">
    <location>
        <begin position="121"/>
        <end position="199"/>
    </location>
</feature>
<dbReference type="Proteomes" id="UP001642540">
    <property type="component" value="Unassembled WGS sequence"/>
</dbReference>
<protein>
    <recommendedName>
        <fullName evidence="9">WW domain-containing protein</fullName>
    </recommendedName>
</protein>
<feature type="compositionally biased region" description="Polar residues" evidence="4">
    <location>
        <begin position="121"/>
        <end position="131"/>
    </location>
</feature>